<reference evidence="2 3" key="1">
    <citation type="journal article" date="2021" name="Elife">
        <title>Chloroplast acquisition without the gene transfer in kleptoplastic sea slugs, Plakobranchus ocellatus.</title>
        <authorList>
            <person name="Maeda T."/>
            <person name="Takahashi S."/>
            <person name="Yoshida T."/>
            <person name="Shimamura S."/>
            <person name="Takaki Y."/>
            <person name="Nagai Y."/>
            <person name="Toyoda A."/>
            <person name="Suzuki Y."/>
            <person name="Arimoto A."/>
            <person name="Ishii H."/>
            <person name="Satoh N."/>
            <person name="Nishiyama T."/>
            <person name="Hasebe M."/>
            <person name="Maruyama T."/>
            <person name="Minagawa J."/>
            <person name="Obokata J."/>
            <person name="Shigenobu S."/>
        </authorList>
    </citation>
    <scope>NUCLEOTIDE SEQUENCE [LARGE SCALE GENOMIC DNA]</scope>
</reference>
<dbReference type="Gene3D" id="1.20.140.150">
    <property type="match status" value="1"/>
</dbReference>
<organism evidence="2 3">
    <name type="scientific">Plakobranchus ocellatus</name>
    <dbReference type="NCBI Taxonomy" id="259542"/>
    <lineage>
        <taxon>Eukaryota</taxon>
        <taxon>Metazoa</taxon>
        <taxon>Spiralia</taxon>
        <taxon>Lophotrochozoa</taxon>
        <taxon>Mollusca</taxon>
        <taxon>Gastropoda</taxon>
        <taxon>Heterobranchia</taxon>
        <taxon>Euthyneura</taxon>
        <taxon>Panpulmonata</taxon>
        <taxon>Sacoglossa</taxon>
        <taxon>Placobranchoidea</taxon>
        <taxon>Plakobranchidae</taxon>
        <taxon>Plakobranchus</taxon>
    </lineage>
</organism>
<protein>
    <submittedName>
        <fullName evidence="2">Uncharacterized protein</fullName>
    </submittedName>
</protein>
<dbReference type="EMBL" id="BLXT01006999">
    <property type="protein sequence ID" value="GFO35378.1"/>
    <property type="molecule type" value="Genomic_DNA"/>
</dbReference>
<feature type="transmembrane region" description="Helical" evidence="1">
    <location>
        <begin position="168"/>
        <end position="187"/>
    </location>
</feature>
<dbReference type="Proteomes" id="UP000735302">
    <property type="component" value="Unassembled WGS sequence"/>
</dbReference>
<feature type="transmembrane region" description="Helical" evidence="1">
    <location>
        <begin position="12"/>
        <end position="36"/>
    </location>
</feature>
<keyword evidence="1" id="KW-1133">Transmembrane helix</keyword>
<evidence type="ECO:0000313" key="2">
    <source>
        <dbReference type="EMBL" id="GFO35378.1"/>
    </source>
</evidence>
<comment type="caution">
    <text evidence="2">The sequence shown here is derived from an EMBL/GenBank/DDBJ whole genome shotgun (WGS) entry which is preliminary data.</text>
</comment>
<accession>A0AAV4CU51</accession>
<dbReference type="AlphaFoldDB" id="A0AAV4CU51"/>
<keyword evidence="3" id="KW-1185">Reference proteome</keyword>
<proteinExistence type="predicted"/>
<evidence type="ECO:0000313" key="3">
    <source>
        <dbReference type="Proteomes" id="UP000735302"/>
    </source>
</evidence>
<gene>
    <name evidence="2" type="ORF">PoB_006188300</name>
</gene>
<name>A0AAV4CU51_9GAST</name>
<feature type="transmembrane region" description="Helical" evidence="1">
    <location>
        <begin position="130"/>
        <end position="148"/>
    </location>
</feature>
<evidence type="ECO:0000256" key="1">
    <source>
        <dbReference type="SAM" id="Phobius"/>
    </source>
</evidence>
<keyword evidence="1" id="KW-0472">Membrane</keyword>
<keyword evidence="1" id="KW-0812">Transmembrane</keyword>
<feature type="transmembrane region" description="Helical" evidence="1">
    <location>
        <begin position="96"/>
        <end position="118"/>
    </location>
</feature>
<sequence>MMSKLLQTPLLTKIIVCFSCVCFLLYIIAIGSPYWMKTRKTLPASPPDTLYPVLIRLHLGLYRACLNAKSFTPDGILVIEDWCRSKNAPDWHKICALLGGLAFMSGLAEVVIAMLSITLKRVANGIKVKLAMAGFSVLAAGFMIPVLIMFNENRSNYKGFHFDLYYDYVLATIAMVFYFLLALLIPLDIYWNSFRSEDAAEERLWTDDKNGEDRYT</sequence>